<evidence type="ECO:0000256" key="1">
    <source>
        <dbReference type="SAM" id="MobiDB-lite"/>
    </source>
</evidence>
<dbReference type="AlphaFoldDB" id="A0A9N9P0A3"/>
<evidence type="ECO:0000313" key="3">
    <source>
        <dbReference type="Proteomes" id="UP000789508"/>
    </source>
</evidence>
<keyword evidence="3" id="KW-1185">Reference proteome</keyword>
<accession>A0A9N9P0A3</accession>
<dbReference type="EMBL" id="CAJVPS010055913">
    <property type="protein sequence ID" value="CAG8776354.1"/>
    <property type="molecule type" value="Genomic_DNA"/>
</dbReference>
<dbReference type="Proteomes" id="UP000789508">
    <property type="component" value="Unassembled WGS sequence"/>
</dbReference>
<organism evidence="2 3">
    <name type="scientific">Ambispora leptoticha</name>
    <dbReference type="NCBI Taxonomy" id="144679"/>
    <lineage>
        <taxon>Eukaryota</taxon>
        <taxon>Fungi</taxon>
        <taxon>Fungi incertae sedis</taxon>
        <taxon>Mucoromycota</taxon>
        <taxon>Glomeromycotina</taxon>
        <taxon>Glomeromycetes</taxon>
        <taxon>Archaeosporales</taxon>
        <taxon>Ambisporaceae</taxon>
        <taxon>Ambispora</taxon>
    </lineage>
</organism>
<feature type="non-terminal residue" evidence="2">
    <location>
        <position position="1"/>
    </location>
</feature>
<sequence>LLAALQKTGTEAEVKNLIRNFTQHLNKLAGEGEKNTLSTEREEMKGLSSGGNLVNLTERDFMEELEN</sequence>
<evidence type="ECO:0000313" key="2">
    <source>
        <dbReference type="EMBL" id="CAG8776354.1"/>
    </source>
</evidence>
<gene>
    <name evidence="2" type="ORF">ALEPTO_LOCUS14423</name>
</gene>
<name>A0A9N9P0A3_9GLOM</name>
<proteinExistence type="predicted"/>
<protein>
    <submittedName>
        <fullName evidence="2">915_t:CDS:1</fullName>
    </submittedName>
</protein>
<feature type="region of interest" description="Disordered" evidence="1">
    <location>
        <begin position="32"/>
        <end position="53"/>
    </location>
</feature>
<feature type="non-terminal residue" evidence="2">
    <location>
        <position position="67"/>
    </location>
</feature>
<comment type="caution">
    <text evidence="2">The sequence shown here is derived from an EMBL/GenBank/DDBJ whole genome shotgun (WGS) entry which is preliminary data.</text>
</comment>
<reference evidence="2" key="1">
    <citation type="submission" date="2021-06" db="EMBL/GenBank/DDBJ databases">
        <authorList>
            <person name="Kallberg Y."/>
            <person name="Tangrot J."/>
            <person name="Rosling A."/>
        </authorList>
    </citation>
    <scope>NUCLEOTIDE SEQUENCE</scope>
    <source>
        <strain evidence="2">FL130A</strain>
    </source>
</reference>
<feature type="compositionally biased region" description="Basic and acidic residues" evidence="1">
    <location>
        <begin position="32"/>
        <end position="45"/>
    </location>
</feature>